<keyword evidence="3 7" id="KW-0547">Nucleotide-binding</keyword>
<evidence type="ECO:0000256" key="4">
    <source>
        <dbReference type="ARBA" id="ARBA00022842"/>
    </source>
</evidence>
<dbReference type="Proteomes" id="UP000887458">
    <property type="component" value="Unassembled WGS sequence"/>
</dbReference>
<comment type="caution">
    <text evidence="9">The sequence shown here is derived from an EMBL/GenBank/DDBJ whole genome shotgun (WGS) entry which is preliminary data.</text>
</comment>
<keyword evidence="7" id="KW-1003">Cell membrane</keyword>
<dbReference type="Pfam" id="PF00503">
    <property type="entry name" value="G-alpha"/>
    <property type="match status" value="1"/>
</dbReference>
<organism evidence="9 10">
    <name type="scientific">Dermatophagoides pteronyssinus</name>
    <name type="common">European house dust mite</name>
    <dbReference type="NCBI Taxonomy" id="6956"/>
    <lineage>
        <taxon>Eukaryota</taxon>
        <taxon>Metazoa</taxon>
        <taxon>Ecdysozoa</taxon>
        <taxon>Arthropoda</taxon>
        <taxon>Chelicerata</taxon>
        <taxon>Arachnida</taxon>
        <taxon>Acari</taxon>
        <taxon>Acariformes</taxon>
        <taxon>Sarcoptiformes</taxon>
        <taxon>Astigmata</taxon>
        <taxon>Psoroptidia</taxon>
        <taxon>Analgoidea</taxon>
        <taxon>Pyroglyphidae</taxon>
        <taxon>Dermatophagoidinae</taxon>
        <taxon>Dermatophagoides</taxon>
    </lineage>
</organism>
<dbReference type="PANTHER" id="PTHR10218">
    <property type="entry name" value="GTP-BINDING PROTEIN ALPHA SUBUNIT"/>
    <property type="match status" value="1"/>
</dbReference>
<keyword evidence="6 7" id="KW-0807">Transducer</keyword>
<dbReference type="Gene3D" id="3.40.50.300">
    <property type="entry name" value="P-loop containing nucleotide triphosphate hydrolases"/>
    <property type="match status" value="2"/>
</dbReference>
<dbReference type="PANTHER" id="PTHR10218:SF367">
    <property type="entry name" value="GUANINE NUCLEOTIDE-BINDING PROTEIN G(F) SUBUNIT ALPHA"/>
    <property type="match status" value="1"/>
</dbReference>
<reference evidence="9 10" key="2">
    <citation type="journal article" date="2022" name="Mol. Biol. Evol.">
        <title>Comparative Genomics Reveals Insights into the Divergent Evolution of Astigmatic Mites and Household Pest Adaptations.</title>
        <authorList>
            <person name="Xiong Q."/>
            <person name="Wan A.T."/>
            <person name="Liu X."/>
            <person name="Fung C.S."/>
            <person name="Xiao X."/>
            <person name="Malainual N."/>
            <person name="Hou J."/>
            <person name="Wang L."/>
            <person name="Wang M."/>
            <person name="Yang K.Y."/>
            <person name="Cui Y."/>
            <person name="Leung E.L."/>
            <person name="Nong W."/>
            <person name="Shin S.K."/>
            <person name="Au S.W."/>
            <person name="Jeong K.Y."/>
            <person name="Chew F.T."/>
            <person name="Hui J.H."/>
            <person name="Leung T.F."/>
            <person name="Tungtrongchitr A."/>
            <person name="Zhong N."/>
            <person name="Liu Z."/>
            <person name="Tsui S.K."/>
        </authorList>
    </citation>
    <scope>NUCLEOTIDE SEQUENCE [LARGE SCALE GENOMIC DNA]</scope>
    <source>
        <strain evidence="9">Derp</strain>
    </source>
</reference>
<evidence type="ECO:0000256" key="7">
    <source>
        <dbReference type="RuleBase" id="RU369121"/>
    </source>
</evidence>
<keyword evidence="7" id="KW-0472">Membrane</keyword>
<keyword evidence="2 7" id="KW-0479">Metal-binding</keyword>
<evidence type="ECO:0000256" key="2">
    <source>
        <dbReference type="ARBA" id="ARBA00022723"/>
    </source>
</evidence>
<dbReference type="InterPro" id="IPR000367">
    <property type="entry name" value="Gprotein_alpha_S"/>
</dbReference>
<comment type="function">
    <text evidence="7">Guanine nucleotide-binding proteins (G proteins) function as transducers in numerous signaling pathways controlled by G protein-coupled receptors (GPCRs).</text>
</comment>
<keyword evidence="10" id="KW-1185">Reference proteome</keyword>
<feature type="region of interest" description="Disordered" evidence="8">
    <location>
        <begin position="1"/>
        <end position="33"/>
    </location>
</feature>
<comment type="similarity">
    <text evidence="1 7">Belongs to the G-alpha family. G(s) subfamily.</text>
</comment>
<proteinExistence type="inferred from homology"/>
<protein>
    <recommendedName>
        <fullName evidence="7">Guanine nucleotide-binding protein G(s) subunit alpha</fullName>
    </recommendedName>
    <alternativeName>
        <fullName evidence="7">Adenylate cyclase-stimulating G alpha protein</fullName>
    </alternativeName>
</protein>
<dbReference type="CDD" id="cd00066">
    <property type="entry name" value="G-alpha"/>
    <property type="match status" value="1"/>
</dbReference>
<keyword evidence="4 7" id="KW-0460">Magnesium</keyword>
<evidence type="ECO:0000256" key="3">
    <source>
        <dbReference type="ARBA" id="ARBA00022741"/>
    </source>
</evidence>
<evidence type="ECO:0000256" key="1">
    <source>
        <dbReference type="ARBA" id="ARBA00007172"/>
    </source>
</evidence>
<gene>
    <name evidence="9" type="ORF">DERP_001243</name>
</gene>
<dbReference type="InterPro" id="IPR011025">
    <property type="entry name" value="GproteinA_insert"/>
</dbReference>
<feature type="compositionally biased region" description="Polar residues" evidence="8">
    <location>
        <begin position="1"/>
        <end position="15"/>
    </location>
</feature>
<reference evidence="9 10" key="1">
    <citation type="journal article" date="2018" name="J. Allergy Clin. Immunol.">
        <title>High-quality assembly of Dermatophagoides pteronyssinus genome and transcriptome reveals a wide range of novel allergens.</title>
        <authorList>
            <person name="Liu X.Y."/>
            <person name="Yang K.Y."/>
            <person name="Wang M.Q."/>
            <person name="Kwok J.S."/>
            <person name="Zeng X."/>
            <person name="Yang Z."/>
            <person name="Xiao X.J."/>
            <person name="Lau C.P."/>
            <person name="Li Y."/>
            <person name="Huang Z.M."/>
            <person name="Ba J.G."/>
            <person name="Yim A.K."/>
            <person name="Ouyang C.Y."/>
            <person name="Ngai S.M."/>
            <person name="Chan T.F."/>
            <person name="Leung E.L."/>
            <person name="Liu L."/>
            <person name="Liu Z.G."/>
            <person name="Tsui S.K."/>
        </authorList>
    </citation>
    <scope>NUCLEOTIDE SEQUENCE [LARGE SCALE GENOMIC DNA]</scope>
    <source>
        <strain evidence="9">Derp</strain>
    </source>
</reference>
<comment type="subunit">
    <text evidence="7">G proteins are composed of 3 units; alpha, beta and gamma. The alpha chain contains the guanine nucleotide binding site.</text>
</comment>
<name>A0ABQ8JEE7_DERPT</name>
<dbReference type="EMBL" id="NJHN03000047">
    <property type="protein sequence ID" value="KAH9420812.1"/>
    <property type="molecule type" value="Genomic_DNA"/>
</dbReference>
<dbReference type="PRINTS" id="PR00443">
    <property type="entry name" value="GPROTEINAS"/>
</dbReference>
<dbReference type="InterPro" id="IPR001019">
    <property type="entry name" value="Gprotein_alpha_su"/>
</dbReference>
<dbReference type="PROSITE" id="PS51882">
    <property type="entry name" value="G_ALPHA"/>
    <property type="match status" value="1"/>
</dbReference>
<dbReference type="SUPFAM" id="SSF52540">
    <property type="entry name" value="P-loop containing nucleoside triphosphate hydrolases"/>
    <property type="match status" value="1"/>
</dbReference>
<dbReference type="PRINTS" id="PR00318">
    <property type="entry name" value="GPROTEINA"/>
</dbReference>
<keyword evidence="5 7" id="KW-0342">GTP-binding</keyword>
<dbReference type="SMART" id="SM00275">
    <property type="entry name" value="G_alpha"/>
    <property type="match status" value="1"/>
</dbReference>
<evidence type="ECO:0000256" key="5">
    <source>
        <dbReference type="ARBA" id="ARBA00023134"/>
    </source>
</evidence>
<dbReference type="InterPro" id="IPR027417">
    <property type="entry name" value="P-loop_NTPase"/>
</dbReference>
<evidence type="ECO:0000313" key="9">
    <source>
        <dbReference type="EMBL" id="KAH9420812.1"/>
    </source>
</evidence>
<sequence length="415" mass="49007">MLNHQTLDNNNVNKNGKQRLNDDGNGEQQPSTQVAEKICNSGDHYKQQFDNNHPIHYHFHLKQLEKDHYSLQQQSRKIDKELKEWNRHESKVIKMLLLGAGESGKTTIIKQMKILHIKGFSTEERLEKLQEIKENVFESIKELTSNMEYLVPPIELANPVNQASLDFIKKLDATQIKTYDYPDEFFEHTKRLWSDSGIQAYMIDKIRDPNYEPSDQDILHSRKRTSELQKIDFKVKVPKQNGGKMQPFCMYDVGGQRGERKKWIQVFVGIKAILFVVDSSGFDTKVREDGKTNRLEESLDLFKVVWNNSYLEKSGIILFMNKQDILKEKIQRGHRIENYFPEYKDYKPTKNKINEKEYEYLKARQFILDKFLEVTKDGKHRFFSHFTTATDTNNIKKVFNDVHCMFMADNFDYII</sequence>
<accession>A0ABQ8JEE7</accession>
<evidence type="ECO:0000256" key="8">
    <source>
        <dbReference type="SAM" id="MobiDB-lite"/>
    </source>
</evidence>
<dbReference type="SUPFAM" id="SSF47895">
    <property type="entry name" value="Transducin (alpha subunit), insertion domain"/>
    <property type="match status" value="1"/>
</dbReference>
<evidence type="ECO:0000256" key="6">
    <source>
        <dbReference type="ARBA" id="ARBA00023224"/>
    </source>
</evidence>
<comment type="subcellular location">
    <subcellularLocation>
        <location evidence="7">Cell membrane</location>
    </subcellularLocation>
</comment>
<evidence type="ECO:0000313" key="10">
    <source>
        <dbReference type="Proteomes" id="UP000887458"/>
    </source>
</evidence>